<dbReference type="PANTHER" id="PTHR32295:SF93">
    <property type="entry name" value="PROTEIN IQ-DOMAIN 9"/>
    <property type="match status" value="1"/>
</dbReference>
<reference evidence="4 5" key="1">
    <citation type="submission" date="2020-08" db="EMBL/GenBank/DDBJ databases">
        <title>Plant Genome Project.</title>
        <authorList>
            <person name="Zhang R.-G."/>
        </authorList>
    </citation>
    <scope>NUCLEOTIDE SEQUENCE [LARGE SCALE GENOMIC DNA]</scope>
    <source>
        <tissue evidence="4">Rhizome</tissue>
    </source>
</reference>
<comment type="similarity">
    <text evidence="2">Belongs to the IQD family.</text>
</comment>
<evidence type="ECO:0000256" key="3">
    <source>
        <dbReference type="SAM" id="MobiDB-lite"/>
    </source>
</evidence>
<protein>
    <submittedName>
        <fullName evidence="4">Uncharacterized protein</fullName>
    </submittedName>
</protein>
<evidence type="ECO:0000313" key="4">
    <source>
        <dbReference type="EMBL" id="KAG6527359.1"/>
    </source>
</evidence>
<accession>A0A8J5LY58</accession>
<evidence type="ECO:0000313" key="5">
    <source>
        <dbReference type="Proteomes" id="UP000734854"/>
    </source>
</evidence>
<dbReference type="AlphaFoldDB" id="A0A8J5LY58"/>
<sequence>MQMQIRARRARMVVEGRIRQKKHENQLKLEAKLQDLEVDWNGGTETKEEVIARIQRREEAAVKRERAMTYAFSHQWRASSGMNQGPFMYELAKGNWEWSWVDKWIAAQPWERRPSARSSKLGGTDAKIINPTRPRSKSVRSPSDTLNSNQWRIYPDTEVVTYLP</sequence>
<keyword evidence="5" id="KW-1185">Reference proteome</keyword>
<dbReference type="Proteomes" id="UP000734854">
    <property type="component" value="Unassembled WGS sequence"/>
</dbReference>
<keyword evidence="1" id="KW-0112">Calmodulin-binding</keyword>
<dbReference type="EMBL" id="JACMSC010000003">
    <property type="protein sequence ID" value="KAG6527359.1"/>
    <property type="molecule type" value="Genomic_DNA"/>
</dbReference>
<name>A0A8J5LY58_ZINOF</name>
<comment type="caution">
    <text evidence="4">The sequence shown here is derived from an EMBL/GenBank/DDBJ whole genome shotgun (WGS) entry which is preliminary data.</text>
</comment>
<feature type="region of interest" description="Disordered" evidence="3">
    <location>
        <begin position="115"/>
        <end position="147"/>
    </location>
</feature>
<evidence type="ECO:0000256" key="1">
    <source>
        <dbReference type="ARBA" id="ARBA00022860"/>
    </source>
</evidence>
<dbReference type="PANTHER" id="PTHR32295">
    <property type="entry name" value="IQ-DOMAIN 5-RELATED"/>
    <property type="match status" value="1"/>
</dbReference>
<evidence type="ECO:0000256" key="2">
    <source>
        <dbReference type="ARBA" id="ARBA00024341"/>
    </source>
</evidence>
<organism evidence="4 5">
    <name type="scientific">Zingiber officinale</name>
    <name type="common">Ginger</name>
    <name type="synonym">Amomum zingiber</name>
    <dbReference type="NCBI Taxonomy" id="94328"/>
    <lineage>
        <taxon>Eukaryota</taxon>
        <taxon>Viridiplantae</taxon>
        <taxon>Streptophyta</taxon>
        <taxon>Embryophyta</taxon>
        <taxon>Tracheophyta</taxon>
        <taxon>Spermatophyta</taxon>
        <taxon>Magnoliopsida</taxon>
        <taxon>Liliopsida</taxon>
        <taxon>Zingiberales</taxon>
        <taxon>Zingiberaceae</taxon>
        <taxon>Zingiber</taxon>
    </lineage>
</organism>
<gene>
    <name evidence="4" type="ORF">ZIOFF_009458</name>
</gene>
<proteinExistence type="inferred from homology"/>
<dbReference type="GO" id="GO:0005516">
    <property type="term" value="F:calmodulin binding"/>
    <property type="evidence" value="ECO:0007669"/>
    <property type="project" value="UniProtKB-KW"/>
</dbReference>